<keyword evidence="3" id="KW-1185">Reference proteome</keyword>
<accession>A0ABU3X7L9</accession>
<dbReference type="EMBL" id="JAWJBA010000001">
    <property type="protein sequence ID" value="MDV2683803.1"/>
    <property type="molecule type" value="Genomic_DNA"/>
</dbReference>
<evidence type="ECO:0000313" key="3">
    <source>
        <dbReference type="Proteomes" id="UP001287282"/>
    </source>
</evidence>
<proteinExistence type="predicted"/>
<dbReference type="EMBL" id="JAWJBA010000001">
    <property type="protein sequence ID" value="MDV2683869.1"/>
    <property type="molecule type" value="Genomic_DNA"/>
</dbReference>
<evidence type="ECO:0000313" key="1">
    <source>
        <dbReference type="EMBL" id="MDV2683803.1"/>
    </source>
</evidence>
<evidence type="ECO:0000313" key="2">
    <source>
        <dbReference type="EMBL" id="MDV2683869.1"/>
    </source>
</evidence>
<dbReference type="Proteomes" id="UP001287282">
    <property type="component" value="Unassembled WGS sequence"/>
</dbReference>
<name>A0ABU3X7L9_9BACI</name>
<dbReference type="RefSeq" id="WP_317121098.1">
    <property type="nucleotide sequence ID" value="NZ_JAWJBA010000001.1"/>
</dbReference>
<protein>
    <recommendedName>
        <fullName evidence="4">DUF3168 domain-containing protein</fullName>
    </recommendedName>
</protein>
<reference evidence="1 3" key="1">
    <citation type="submission" date="2023-10" db="EMBL/GenBank/DDBJ databases">
        <title>Screening of Alkalihalobacillus lindianensis BZ-TG-R113 and Its Alleviation of Salt Stress on Rapeseed Growth.</title>
        <authorList>
            <person name="Zhao B."/>
            <person name="Guo T."/>
        </authorList>
    </citation>
    <scope>NUCLEOTIDE SEQUENCE [LARGE SCALE GENOMIC DNA]</scope>
    <source>
        <strain evidence="1 3">BZ-TG-R113</strain>
    </source>
</reference>
<comment type="caution">
    <text evidence="1">The sequence shown here is derived from an EMBL/GenBank/DDBJ whole genome shotgun (WGS) entry which is preliminary data.</text>
</comment>
<organism evidence="1 3">
    <name type="scientific">Alkalihalophilus lindianensis</name>
    <dbReference type="NCBI Taxonomy" id="1630542"/>
    <lineage>
        <taxon>Bacteria</taxon>
        <taxon>Bacillati</taxon>
        <taxon>Bacillota</taxon>
        <taxon>Bacilli</taxon>
        <taxon>Bacillales</taxon>
        <taxon>Bacillaceae</taxon>
        <taxon>Alkalihalophilus</taxon>
    </lineage>
</organism>
<sequence>MISMEANIIDVLEEDQELAVLLEVTSEWWKIHRYYVPGGHSEAYPYIRVIELDNADVHFANNSATASSIPVQIDLWTKGDPAPLQRKIDEVMKSLGYGRSGVASFFDEENKVIRKALRYNNVFEL</sequence>
<evidence type="ECO:0008006" key="4">
    <source>
        <dbReference type="Google" id="ProtNLM"/>
    </source>
</evidence>
<gene>
    <name evidence="1" type="ORF">RYX56_05360</name>
    <name evidence="2" type="ORF">RYX56_05700</name>
</gene>